<evidence type="ECO:0000256" key="1">
    <source>
        <dbReference type="SAM" id="Phobius"/>
    </source>
</evidence>
<sequence>MPLWIVLVGISSVFFGMGVCVDYFNKKNGRTINTKMLREKTKDNLGCRSAFTFKRSFYIKLKKPTHLFPYLIHK</sequence>
<keyword evidence="1" id="KW-0472">Membrane</keyword>
<reference evidence="2 3" key="1">
    <citation type="submission" date="2024-08" db="EMBL/GenBank/DDBJ databases">
        <title>Two novel Cytobacillus novel species.</title>
        <authorList>
            <person name="Liu G."/>
        </authorList>
    </citation>
    <scope>NUCLEOTIDE SEQUENCE [LARGE SCALE GENOMIC DNA]</scope>
    <source>
        <strain evidence="2 3">FJAT-53684</strain>
    </source>
</reference>
<feature type="transmembrane region" description="Helical" evidence="1">
    <location>
        <begin position="6"/>
        <end position="25"/>
    </location>
</feature>
<keyword evidence="1" id="KW-1133">Transmembrane helix</keyword>
<proteinExistence type="predicted"/>
<evidence type="ECO:0008006" key="4">
    <source>
        <dbReference type="Google" id="ProtNLM"/>
    </source>
</evidence>
<keyword evidence="1" id="KW-0812">Transmembrane</keyword>
<accession>A0ABW6K668</accession>
<evidence type="ECO:0000313" key="3">
    <source>
        <dbReference type="Proteomes" id="UP001601058"/>
    </source>
</evidence>
<comment type="caution">
    <text evidence="2">The sequence shown here is derived from an EMBL/GenBank/DDBJ whole genome shotgun (WGS) entry which is preliminary data.</text>
</comment>
<dbReference type="Proteomes" id="UP001601058">
    <property type="component" value="Unassembled WGS sequence"/>
</dbReference>
<dbReference type="RefSeq" id="WP_389222382.1">
    <property type="nucleotide sequence ID" value="NZ_JBIACJ010000011.1"/>
</dbReference>
<name>A0ABW6K668_9BACI</name>
<keyword evidence="3" id="KW-1185">Reference proteome</keyword>
<organism evidence="2 3">
    <name type="scientific">Cytobacillus mangrovibacter</name>
    <dbReference type="NCBI Taxonomy" id="3299024"/>
    <lineage>
        <taxon>Bacteria</taxon>
        <taxon>Bacillati</taxon>
        <taxon>Bacillota</taxon>
        <taxon>Bacilli</taxon>
        <taxon>Bacillales</taxon>
        <taxon>Bacillaceae</taxon>
        <taxon>Cytobacillus</taxon>
    </lineage>
</organism>
<protein>
    <recommendedName>
        <fullName evidence="4">Secreted protein</fullName>
    </recommendedName>
</protein>
<dbReference type="EMBL" id="JBIACJ010000011">
    <property type="protein sequence ID" value="MFE8698207.1"/>
    <property type="molecule type" value="Genomic_DNA"/>
</dbReference>
<evidence type="ECO:0000313" key="2">
    <source>
        <dbReference type="EMBL" id="MFE8698207.1"/>
    </source>
</evidence>
<gene>
    <name evidence="2" type="ORF">ACFYKT_17945</name>
</gene>